<dbReference type="SUPFAM" id="SSF74653">
    <property type="entry name" value="TolA/TonB C-terminal domain"/>
    <property type="match status" value="1"/>
</dbReference>
<dbReference type="InterPro" id="IPR006260">
    <property type="entry name" value="TonB/TolA_C"/>
</dbReference>
<evidence type="ECO:0000256" key="1">
    <source>
        <dbReference type="ARBA" id="ARBA00004167"/>
    </source>
</evidence>
<evidence type="ECO:0000259" key="6">
    <source>
        <dbReference type="PROSITE" id="PS52015"/>
    </source>
</evidence>
<evidence type="ECO:0000313" key="7">
    <source>
        <dbReference type="EMBL" id="MCP3735174.1"/>
    </source>
</evidence>
<accession>A0A9X2KPY7</accession>
<dbReference type="Proteomes" id="UP001139486">
    <property type="component" value="Unassembled WGS sequence"/>
</dbReference>
<feature type="chain" id="PRO_5040847424" evidence="5">
    <location>
        <begin position="21"/>
        <end position="121"/>
    </location>
</feature>
<feature type="signal peptide" evidence="5">
    <location>
        <begin position="1"/>
        <end position="20"/>
    </location>
</feature>
<feature type="domain" description="TonB C-terminal" evidence="6">
    <location>
        <begin position="14"/>
        <end position="108"/>
    </location>
</feature>
<dbReference type="EMBL" id="JAMLDY010000010">
    <property type="protein sequence ID" value="MCP3735174.1"/>
    <property type="molecule type" value="Genomic_DNA"/>
</dbReference>
<sequence>MHWLRKAVIALGVLGAPASAQLISAQLRYPPAALLAGREGAVGYEVKVAKDGKVMGCHVTRTSSFVDLDQQTCAQLRQTARFKPAVGTNGKPIVSTFAGSLRWQIPRQTIAPTPSVDQANH</sequence>
<keyword evidence="3" id="KW-1133">Transmembrane helix</keyword>
<keyword evidence="4" id="KW-0472">Membrane</keyword>
<dbReference type="RefSeq" id="WP_254289188.1">
    <property type="nucleotide sequence ID" value="NZ_JAMLDY010000010.1"/>
</dbReference>
<dbReference type="Gene3D" id="3.30.1150.10">
    <property type="match status" value="1"/>
</dbReference>
<name>A0A9X2KPY7_9SPHN</name>
<evidence type="ECO:0000313" key="8">
    <source>
        <dbReference type="Proteomes" id="UP001139486"/>
    </source>
</evidence>
<dbReference type="NCBIfam" id="TIGR01352">
    <property type="entry name" value="tonB_Cterm"/>
    <property type="match status" value="1"/>
</dbReference>
<reference evidence="7" key="1">
    <citation type="submission" date="2022-05" db="EMBL/GenBank/DDBJ databases">
        <title>Sphingomonas sp. strain RP10 Genome sequencing and assembly.</title>
        <authorList>
            <person name="Kim I."/>
        </authorList>
    </citation>
    <scope>NUCLEOTIDE SEQUENCE</scope>
    <source>
        <strain evidence="7">RP10</strain>
    </source>
</reference>
<comment type="subcellular location">
    <subcellularLocation>
        <location evidence="1">Membrane</location>
        <topology evidence="1">Single-pass membrane protein</topology>
    </subcellularLocation>
</comment>
<proteinExistence type="predicted"/>
<evidence type="ECO:0000256" key="3">
    <source>
        <dbReference type="ARBA" id="ARBA00022989"/>
    </source>
</evidence>
<dbReference type="AlphaFoldDB" id="A0A9X2KPY7"/>
<evidence type="ECO:0000256" key="2">
    <source>
        <dbReference type="ARBA" id="ARBA00022692"/>
    </source>
</evidence>
<keyword evidence="5" id="KW-0732">Signal</keyword>
<protein>
    <submittedName>
        <fullName evidence="7">Energy transducer TonB</fullName>
    </submittedName>
</protein>
<keyword evidence="2" id="KW-0812">Transmembrane</keyword>
<dbReference type="InterPro" id="IPR037682">
    <property type="entry name" value="TonB_C"/>
</dbReference>
<evidence type="ECO:0000256" key="4">
    <source>
        <dbReference type="ARBA" id="ARBA00023136"/>
    </source>
</evidence>
<dbReference type="GO" id="GO:0055085">
    <property type="term" value="P:transmembrane transport"/>
    <property type="evidence" value="ECO:0007669"/>
    <property type="project" value="InterPro"/>
</dbReference>
<dbReference type="PROSITE" id="PS52015">
    <property type="entry name" value="TONB_CTD"/>
    <property type="match status" value="1"/>
</dbReference>
<evidence type="ECO:0000256" key="5">
    <source>
        <dbReference type="SAM" id="SignalP"/>
    </source>
</evidence>
<organism evidence="7 8">
    <name type="scientific">Sphingomonas liriopis</name>
    <dbReference type="NCBI Taxonomy" id="2949094"/>
    <lineage>
        <taxon>Bacteria</taxon>
        <taxon>Pseudomonadati</taxon>
        <taxon>Pseudomonadota</taxon>
        <taxon>Alphaproteobacteria</taxon>
        <taxon>Sphingomonadales</taxon>
        <taxon>Sphingomonadaceae</taxon>
        <taxon>Sphingomonas</taxon>
    </lineage>
</organism>
<dbReference type="GO" id="GO:0016020">
    <property type="term" value="C:membrane"/>
    <property type="evidence" value="ECO:0007669"/>
    <property type="project" value="UniProtKB-SubCell"/>
</dbReference>
<gene>
    <name evidence="7" type="ORF">M9979_09865</name>
</gene>
<comment type="caution">
    <text evidence="7">The sequence shown here is derived from an EMBL/GenBank/DDBJ whole genome shotgun (WGS) entry which is preliminary data.</text>
</comment>
<dbReference type="Pfam" id="PF03544">
    <property type="entry name" value="TonB_C"/>
    <property type="match status" value="1"/>
</dbReference>
<keyword evidence="8" id="KW-1185">Reference proteome</keyword>